<feature type="domain" description="F-box protein AT5G49610-like beta-propeller" evidence="1">
    <location>
        <begin position="154"/>
        <end position="414"/>
    </location>
</feature>
<evidence type="ECO:0000313" key="3">
    <source>
        <dbReference type="Proteomes" id="UP000324705"/>
    </source>
</evidence>
<dbReference type="PANTHER" id="PTHR33207">
    <property type="entry name" value="F-BOX DOMAIN CONTAINING PROTEIN-RELATED"/>
    <property type="match status" value="1"/>
</dbReference>
<organism evidence="2 3">
    <name type="scientific">Triticum turgidum subsp. durum</name>
    <name type="common">Durum wheat</name>
    <name type="synonym">Triticum durum</name>
    <dbReference type="NCBI Taxonomy" id="4567"/>
    <lineage>
        <taxon>Eukaryota</taxon>
        <taxon>Viridiplantae</taxon>
        <taxon>Streptophyta</taxon>
        <taxon>Embryophyta</taxon>
        <taxon>Tracheophyta</taxon>
        <taxon>Spermatophyta</taxon>
        <taxon>Magnoliopsida</taxon>
        <taxon>Liliopsida</taxon>
        <taxon>Poales</taxon>
        <taxon>Poaceae</taxon>
        <taxon>BOP clade</taxon>
        <taxon>Pooideae</taxon>
        <taxon>Triticodae</taxon>
        <taxon>Triticeae</taxon>
        <taxon>Triticinae</taxon>
        <taxon>Triticum</taxon>
    </lineage>
</organism>
<accession>A0A9R0WS04</accession>
<gene>
    <name evidence="2" type="ORF">TRITD_5Av1G188420</name>
</gene>
<dbReference type="AlphaFoldDB" id="A0A9R0WS04"/>
<evidence type="ECO:0000259" key="1">
    <source>
        <dbReference type="Pfam" id="PF23635"/>
    </source>
</evidence>
<keyword evidence="3" id="KW-1185">Reference proteome</keyword>
<dbReference type="Proteomes" id="UP000324705">
    <property type="component" value="Chromosome 5A"/>
</dbReference>
<name>A0A9R0WS04_TRITD</name>
<dbReference type="Pfam" id="PF23635">
    <property type="entry name" value="Beta-prop_AT5G49610-like"/>
    <property type="match status" value="1"/>
</dbReference>
<dbReference type="InterPro" id="IPR056594">
    <property type="entry name" value="AT5G49610-like_b-prop"/>
</dbReference>
<dbReference type="Gramene" id="TRITD5Av1G188420.1">
    <property type="protein sequence ID" value="TRITD5Av1G188420.1"/>
    <property type="gene ID" value="TRITD5Av1G188420"/>
</dbReference>
<sequence length="424" mass="47990">MHRRCSSSNSTAMTSELGTPYLMKHLPPALTTITALGDDLLCEIFLRLPSLLSLVRVALACRTFLQAICSSPAFRRCFQVLHPPELLGFFIQSIYTIVPHFAPLRNCSVPDMSAAVRGSDLSLTRLSEDIGSSLEWDLESFYGPYLVLINQITAQIVAYNPLTLTLDLIPWPPIEISRSSFLEFHIIFSEEDQGVFRMVCVQHHRPQLPHVEAYITVFSTTTRKWQVLPWVETPPPPQPEDDDDIRHFYPGMPMKGFIYWKQTTRASVVAFNTTTLQFSRVDLPPLVRERYYMQSRFGHTKDGKLCMVGADDSGAKKGMLIVWVWRADDDGVEKWTLEDTFPLSKFVDATKSSTEDDARVQVEVVIDGFVYLSIKYGAQAESLLSLCLETAELNNLLDDARASRAHPYLMAWPSSLVCNRQTRA</sequence>
<evidence type="ECO:0000313" key="2">
    <source>
        <dbReference type="EMBL" id="VAI20707.1"/>
    </source>
</evidence>
<dbReference type="EMBL" id="LT934119">
    <property type="protein sequence ID" value="VAI20707.1"/>
    <property type="molecule type" value="Genomic_DNA"/>
</dbReference>
<reference evidence="2 3" key="1">
    <citation type="submission" date="2017-09" db="EMBL/GenBank/DDBJ databases">
        <authorList>
            <consortium name="International Durum Wheat Genome Sequencing Consortium (IDWGSC)"/>
            <person name="Milanesi L."/>
        </authorList>
    </citation>
    <scope>NUCLEOTIDE SEQUENCE [LARGE SCALE GENOMIC DNA]</scope>
    <source>
        <strain evidence="3">cv. Svevo</strain>
    </source>
</reference>
<protein>
    <recommendedName>
        <fullName evidence="1">F-box protein AT5G49610-like beta-propeller domain-containing protein</fullName>
    </recommendedName>
</protein>
<dbReference type="SUPFAM" id="SSF81383">
    <property type="entry name" value="F-box domain"/>
    <property type="match status" value="1"/>
</dbReference>
<dbReference type="InterPro" id="IPR036047">
    <property type="entry name" value="F-box-like_dom_sf"/>
</dbReference>
<proteinExistence type="predicted"/>